<dbReference type="Pfam" id="PF16220">
    <property type="entry name" value="DUF4880"/>
    <property type="match status" value="1"/>
</dbReference>
<evidence type="ECO:0000313" key="4">
    <source>
        <dbReference type="EMBL" id="BAZ93539.1"/>
    </source>
</evidence>
<evidence type="ECO:0000313" key="5">
    <source>
        <dbReference type="Proteomes" id="UP000218765"/>
    </source>
</evidence>
<dbReference type="PIRSF" id="PIRSF018266">
    <property type="entry name" value="FecR"/>
    <property type="match status" value="1"/>
</dbReference>
<dbReference type="InterPro" id="IPR012373">
    <property type="entry name" value="Ferrdict_sens_TM"/>
</dbReference>
<dbReference type="Proteomes" id="UP000218765">
    <property type="component" value="Chromosome"/>
</dbReference>
<accession>A0A1Z4VPI5</accession>
<keyword evidence="1" id="KW-1133">Transmembrane helix</keyword>
<protein>
    <submittedName>
        <fullName evidence="4">Fe2+-dicitrate sensor protein, membrane component</fullName>
    </submittedName>
</protein>
<dbReference type="PANTHER" id="PTHR30273">
    <property type="entry name" value="PERIPLASMIC SIGNAL SENSOR AND SIGMA FACTOR ACTIVATOR FECR-RELATED"/>
    <property type="match status" value="1"/>
</dbReference>
<dbReference type="GO" id="GO:0016989">
    <property type="term" value="F:sigma factor antagonist activity"/>
    <property type="evidence" value="ECO:0007669"/>
    <property type="project" value="TreeGrafter"/>
</dbReference>
<dbReference type="RefSeq" id="WP_197703007.1">
    <property type="nucleotide sequence ID" value="NZ_AP018052.1"/>
</dbReference>
<dbReference type="Pfam" id="PF04773">
    <property type="entry name" value="FecR"/>
    <property type="match status" value="1"/>
</dbReference>
<name>A0A1Z4VPI5_9GAMM</name>
<reference evidence="4 5" key="1">
    <citation type="submission" date="2017-05" db="EMBL/GenBank/DDBJ databases">
        <title>Thiocyanate degradation by Thiohalobacter thiocyanaticus FOKN1.</title>
        <authorList>
            <person name="Oshiki M."/>
            <person name="Fukushima T."/>
            <person name="Kawano S."/>
            <person name="Nakagawa J."/>
        </authorList>
    </citation>
    <scope>NUCLEOTIDE SEQUENCE [LARGE SCALE GENOMIC DNA]</scope>
    <source>
        <strain evidence="4 5">FOKN1</strain>
    </source>
</reference>
<keyword evidence="5" id="KW-1185">Reference proteome</keyword>
<gene>
    <name evidence="4" type="ORF">FOKN1_1140</name>
</gene>
<proteinExistence type="predicted"/>
<feature type="domain" description="FecR N-terminal" evidence="3">
    <location>
        <begin position="17"/>
        <end position="59"/>
    </location>
</feature>
<dbReference type="Gene3D" id="2.60.120.1440">
    <property type="match status" value="1"/>
</dbReference>
<feature type="transmembrane region" description="Helical" evidence="1">
    <location>
        <begin position="85"/>
        <end position="103"/>
    </location>
</feature>
<organism evidence="4 5">
    <name type="scientific">Thiohalobacter thiocyanaticus</name>
    <dbReference type="NCBI Taxonomy" id="585455"/>
    <lineage>
        <taxon>Bacteria</taxon>
        <taxon>Pseudomonadati</taxon>
        <taxon>Pseudomonadota</taxon>
        <taxon>Gammaproteobacteria</taxon>
        <taxon>Thiohalobacterales</taxon>
        <taxon>Thiohalobacteraceae</taxon>
        <taxon>Thiohalobacter</taxon>
    </lineage>
</organism>
<dbReference type="EMBL" id="AP018052">
    <property type="protein sequence ID" value="BAZ93539.1"/>
    <property type="molecule type" value="Genomic_DNA"/>
</dbReference>
<keyword evidence="1" id="KW-0812">Transmembrane</keyword>
<dbReference type="InterPro" id="IPR032623">
    <property type="entry name" value="FecR_N"/>
</dbReference>
<dbReference type="PANTHER" id="PTHR30273:SF2">
    <property type="entry name" value="PROTEIN FECR"/>
    <property type="match status" value="1"/>
</dbReference>
<evidence type="ECO:0000256" key="1">
    <source>
        <dbReference type="SAM" id="Phobius"/>
    </source>
</evidence>
<feature type="domain" description="FecR protein" evidence="2">
    <location>
        <begin position="114"/>
        <end position="204"/>
    </location>
</feature>
<evidence type="ECO:0000259" key="2">
    <source>
        <dbReference type="Pfam" id="PF04773"/>
    </source>
</evidence>
<dbReference type="AlphaFoldDB" id="A0A1Z4VPI5"/>
<keyword evidence="1" id="KW-0472">Membrane</keyword>
<evidence type="ECO:0000259" key="3">
    <source>
        <dbReference type="Pfam" id="PF16220"/>
    </source>
</evidence>
<dbReference type="KEGG" id="ttc:FOKN1_1140"/>
<dbReference type="InterPro" id="IPR006860">
    <property type="entry name" value="FecR"/>
</dbReference>
<sequence length="318" mass="35002">MTQRHAGSSVDPMDALEQAAEWFACLQGEEVSATERERWRQWLQASAAHRQAWARVERIDHQFRSLPAQPARQALQAAGRSRRRFLKGVVGLGLVAPVGWLAWRQMAPTAGLTRLHTATGEIREIELPDGSRLWLNTDTAVHLDYTPALRRLELLAGEVHLATAADPRPLRIDTPYGPASPLGTRFSVRLEEHRARVAVSAGRVAVTPRQGAGTSEIAAGRVRTFTRRQVSASTPLTSQDAAWPRGMLVADNLALGAFLAELERYRVGVIRCDAGVADLKLVGAYPLEDTDRVLAALEASLPVRVTRITPWWVSVQAR</sequence>